<dbReference type="RefSeq" id="WP_188164077.1">
    <property type="nucleotide sequence ID" value="NZ_JACVVX010000002.1"/>
</dbReference>
<dbReference type="Proteomes" id="UP000643405">
    <property type="component" value="Unassembled WGS sequence"/>
</dbReference>
<protein>
    <submittedName>
        <fullName evidence="1">Uncharacterized protein</fullName>
    </submittedName>
</protein>
<proteinExistence type="predicted"/>
<organism evidence="1 2">
    <name type="scientific">Oryzicola mucosus</name>
    <dbReference type="NCBI Taxonomy" id="2767425"/>
    <lineage>
        <taxon>Bacteria</taxon>
        <taxon>Pseudomonadati</taxon>
        <taxon>Pseudomonadota</taxon>
        <taxon>Alphaproteobacteria</taxon>
        <taxon>Hyphomicrobiales</taxon>
        <taxon>Phyllobacteriaceae</taxon>
        <taxon>Oryzicola</taxon>
    </lineage>
</organism>
<dbReference type="EMBL" id="JACVVX010000002">
    <property type="protein sequence ID" value="MBD0414646.1"/>
    <property type="molecule type" value="Genomic_DNA"/>
</dbReference>
<keyword evidence="2" id="KW-1185">Reference proteome</keyword>
<evidence type="ECO:0000313" key="1">
    <source>
        <dbReference type="EMBL" id="MBD0414646.1"/>
    </source>
</evidence>
<sequence length="1500" mass="162487">MMSFRYRDLRQALVAKAIAQLGDLSKPGKLSEKLPKGGFGQRFPDLAARAALSALRKEDKGLKGDRYEASDGFVALLAADWIVRHRLGLAAAAANDVAFTVLKQKPLVSGVALQRLLLRPAQPSAAFFARVVKAVGDEAAAELAGIALGEWVRTEPQLRNYPLRDVGVMLPLRLETVFKQTEGGWRLLLRVTPDEPSILRDNKQVSAVEADLLGEFWARSTAMDMSGNPPAVQWLDDDHGAIAWRELCDAIGAPRAAWLVAEFPPVLTEGVFVCAVPPDRIGESTESRVSGLPPELIVTAFDKAGDRYDLAVLKPQQDGIDLSLPTEAGDKANWLTDWDAAKSVGLGVEADLPDGLGPDTMLSLYVYGLGDEKAGAHFSAQAQSGVMGILKPGVPTNTVEGGQAADLGKDVDAWRGIASLRMQDVRQAGTEAMAEALCGDGKAVDAIPGGNHTTEESRRLVQVLWPALWGHGLRDVWTLRDRAHELWDWANQWLAPEGPLPPLRFDAQPYGVLPVVSLNRIKSDGSFVSSAEERIVQGVLHLLPQWEQATQTRGTVVEADEERLLDLLARTGVSSNYDYRTYVSAEILAQFYNQVPYGEFMDAAMKVWSPAIDMLGEKPAKPYIGVWNARPLHLPLIGAERMPAEPLKDAFERLYRDVRTNHFADAFFMNEKRAPIIPDSLLIRLMIWSGVLAKAWYNQSVDGPDGLLINPDGWNAQSVVSVEAEQKNFQFHFEQGAGAEPAAGLVKDHFYRLLDLAGDLGQYREEMKDPENPGIPYSRMTIPEERKAELERAFRATLDTASHRIDPWATGVAMSRLAEQAGSGKANHRLGAYGWLEGPFLGKLGPNASGRLHAPSYDQALTSIILRDKYLADMDQPGENKWSTMLDSASVRVALGFARDIRSGFHIFEVLGRRVEEIVEGRDQILRLRDVKPMRPERPDRRDVCQGLQALAGLLDGSVTDVLSVDAARNAEQIERLRALDAGLDAFADLLVAEGVYNVVGGQAALAADPMDAAAGFARPPEFDVVSTPPSGYRLTTSTVAVMPYVSAKISGSPLEQADASLAAFLAETFGALPLWNFHAEWPEGGAQQSAEVALGVFGLTPLEAALVPEDFLAEMVRDRLGQPTAAVAQPQGHRLMRQMAGAFGTQPALADDISAVRGEAADQAIDGLIQEDMLKRYLVLNEAISKLSDTGAGGDAAAKVVFLRTALCWGVVGSPEPASRKALIGALFKDEMPEDAVLDALVEAAVSGLKARLKAAPDPADPKTASLSAAALARAIGDLTVPGGRLSVTAHWTVAQFKDRTGLRDAEEPTLDTEWLPVVAPLRPALARIEAVQLEGGLLGTFPPLKAWSAAPAGDPWRLQMVEANSDARNLDLTQLDMSRLVHAYGGPDAFEDESVAVALIDQFSEGVPMPRRTTFAAFGFNAPASRAPQAILLAAPPRSDKRLENDDVLDILIQTRQLAHARAARPEHGAAHPVMPAMWFQASGPFRVRLDTGTQYTR</sequence>
<gene>
    <name evidence="1" type="ORF">ICI42_08270</name>
</gene>
<accession>A0A8J6PUF3</accession>
<comment type="caution">
    <text evidence="1">The sequence shown here is derived from an EMBL/GenBank/DDBJ whole genome shotgun (WGS) entry which is preliminary data.</text>
</comment>
<reference evidence="1" key="1">
    <citation type="submission" date="2020-09" db="EMBL/GenBank/DDBJ databases">
        <title>Genome seq and assembly of Tianweitania sp.</title>
        <authorList>
            <person name="Chhetri G."/>
        </authorList>
    </citation>
    <scope>NUCLEOTIDE SEQUENCE</scope>
    <source>
        <strain evidence="1">Rool2</strain>
    </source>
</reference>
<name>A0A8J6PUF3_9HYPH</name>
<evidence type="ECO:0000313" key="2">
    <source>
        <dbReference type="Proteomes" id="UP000643405"/>
    </source>
</evidence>